<feature type="signal peptide" evidence="1">
    <location>
        <begin position="1"/>
        <end position="25"/>
    </location>
</feature>
<feature type="chain" id="PRO_5034059210" description="NIDO domain-containing protein" evidence="1">
    <location>
        <begin position="26"/>
        <end position="967"/>
    </location>
</feature>
<feature type="domain" description="NIDO" evidence="2">
    <location>
        <begin position="769"/>
        <end position="914"/>
    </location>
</feature>
<feature type="domain" description="NIDO" evidence="2">
    <location>
        <begin position="118"/>
        <end position="252"/>
    </location>
</feature>
<dbReference type="InterPro" id="IPR052749">
    <property type="entry name" value="Alpha-tectorin"/>
</dbReference>
<feature type="domain" description="NIDO" evidence="2">
    <location>
        <begin position="328"/>
        <end position="462"/>
    </location>
</feature>
<feature type="domain" description="NIDO" evidence="2">
    <location>
        <begin position="538"/>
        <end position="671"/>
    </location>
</feature>
<proteinExistence type="predicted"/>
<evidence type="ECO:0000256" key="1">
    <source>
        <dbReference type="SAM" id="SignalP"/>
    </source>
</evidence>
<dbReference type="AlphaFoldDB" id="A0A8C2DGA6"/>
<dbReference type="Proteomes" id="UP000694701">
    <property type="component" value="Unplaced"/>
</dbReference>
<dbReference type="SMART" id="SM00539">
    <property type="entry name" value="NIDO"/>
    <property type="match status" value="4"/>
</dbReference>
<protein>
    <recommendedName>
        <fullName evidence="2">NIDO domain-containing protein</fullName>
    </recommendedName>
</protein>
<evidence type="ECO:0000259" key="2">
    <source>
        <dbReference type="PROSITE" id="PS51220"/>
    </source>
</evidence>
<evidence type="ECO:0000313" key="3">
    <source>
        <dbReference type="Ensembl" id="ENSCCRP00020026405.1"/>
    </source>
</evidence>
<keyword evidence="1" id="KW-0732">Signal</keyword>
<reference evidence="3" key="1">
    <citation type="submission" date="2025-08" db="UniProtKB">
        <authorList>
            <consortium name="Ensembl"/>
        </authorList>
    </citation>
    <scope>IDENTIFICATION</scope>
</reference>
<dbReference type="GO" id="GO:0007160">
    <property type="term" value="P:cell-matrix adhesion"/>
    <property type="evidence" value="ECO:0007669"/>
    <property type="project" value="InterPro"/>
</dbReference>
<name>A0A8C2DGA6_CYPCA</name>
<dbReference type="PANTHER" id="PTHR46160">
    <property type="entry name" value="ALPHA-TECTORIN-RELATED"/>
    <property type="match status" value="1"/>
</dbReference>
<evidence type="ECO:0000313" key="4">
    <source>
        <dbReference type="Proteomes" id="UP000694701"/>
    </source>
</evidence>
<dbReference type="Pfam" id="PF06119">
    <property type="entry name" value="NIDO"/>
    <property type="match status" value="4"/>
</dbReference>
<dbReference type="Ensembl" id="ENSCCRT00020028919.1">
    <property type="protein sequence ID" value="ENSCCRP00020026405.1"/>
    <property type="gene ID" value="ENSCCRG00020012112.1"/>
</dbReference>
<dbReference type="InterPro" id="IPR003886">
    <property type="entry name" value="NIDO_dom"/>
</dbReference>
<sequence length="967" mass="108037">MRLSLASQYLLVLLSVLSLTNPSSTTTTDPSVNTTTTTAQPWTAPAVFYPFGLAAGDTEHVETGGESYYSVGLSTPFKFFGRTYNQIYVNYNGLLTFNVPSTSGPYSPTRGAEDFIAALWNDFDDYFNGVFSYQQYTNGSVLTRATQDINQYFSQVNINAAWVFVVTWRYALQPNPAILFQVVLISGSGQSYFLMNYGDCAVLYGQLEAGYDTINSTSYFVIPDSTNGNYQNLKNTSNVNVPGRWAFNAWAAPAIFYLFGSAAGDTEYSLTSDEGYVPVSFSIPYTFFDNTYNSLYVHFNGLLTFNQPEPASGPNYNPTRGAEDFIAALWNDFDDDYSGVFSYQQYTNGSVLTRATQDINQYFSQVNINAAWVFVVTWRYALQPDPAILFQVVLISGSGQSYFLMNYGDCAVLYGQLEAGYDTINSTSYFVIPDSTNGNYQNLKNTTNVNVPGRWAFNAWAAPAIFYLFGSAAGDTEYSLTSDEGYVPVSFSIPYTFFGHTYNSLYVHFNGLLTFNQPEPASGPNYNPTRGAEDFIAALWSDLDDYYSCFFSYQQYTNGSVLTRATHDINQYFPQMNFTASWVFVVTWKYGPQQNPAILFQVVLISGGNLSFFLMNYGDLAVIYEQTEAGYDTINSIYHFVIPDSTNGNYQNLKNTTNVNVPGRWAFIAGNGSVTTTTTTTVSTTTTAQPWTAPAIFYPFGVAARDAERLISGDEAYESVALSTPYTFFGRTYNSLYVHYNGLITFNQPQPASGPYYYVTRGAEDFIAPLWSDLDDMGWMGKYWYQQYTSGSVLTRATQDINRYFPQMNFNASWVFVATWDFVATSDVNSFIHHSAQAITFQGVLISGGNLSFFLIHYGDCAIIYDQVEAGYDTINSIHHFVIPGSNVGYSIPNLKNTSNVNVPGRWAFMGGSENVVGLQMRLQSFSDLTKKEDIETVLQQIKQELVNHGESSNFELKLRKFKKTQS</sequence>
<dbReference type="PROSITE" id="PS51220">
    <property type="entry name" value="NIDO"/>
    <property type="match status" value="4"/>
</dbReference>
<accession>A0A8C2DGA6</accession>
<dbReference type="PANTHER" id="PTHR46160:SF9">
    <property type="entry name" value="PROTEIN PRY2-RELATED"/>
    <property type="match status" value="1"/>
</dbReference>
<organism evidence="3 4">
    <name type="scientific">Cyprinus carpio</name>
    <name type="common">Common carp</name>
    <dbReference type="NCBI Taxonomy" id="7962"/>
    <lineage>
        <taxon>Eukaryota</taxon>
        <taxon>Metazoa</taxon>
        <taxon>Chordata</taxon>
        <taxon>Craniata</taxon>
        <taxon>Vertebrata</taxon>
        <taxon>Euteleostomi</taxon>
        <taxon>Actinopterygii</taxon>
        <taxon>Neopterygii</taxon>
        <taxon>Teleostei</taxon>
        <taxon>Ostariophysi</taxon>
        <taxon>Cypriniformes</taxon>
        <taxon>Cyprinidae</taxon>
        <taxon>Cyprininae</taxon>
        <taxon>Cyprinus</taxon>
    </lineage>
</organism>